<dbReference type="EMBL" id="KV419409">
    <property type="protein sequence ID" value="KZS92871.1"/>
    <property type="molecule type" value="Genomic_DNA"/>
</dbReference>
<protein>
    <submittedName>
        <fullName evidence="1">Uncharacterized protein</fullName>
    </submittedName>
</protein>
<evidence type="ECO:0000313" key="2">
    <source>
        <dbReference type="Proteomes" id="UP000076722"/>
    </source>
</evidence>
<feature type="non-terminal residue" evidence="1">
    <location>
        <position position="157"/>
    </location>
</feature>
<dbReference type="STRING" id="1314777.A0A164U2W6"/>
<reference evidence="1 2" key="1">
    <citation type="journal article" date="2016" name="Mol. Biol. Evol.">
        <title>Comparative Genomics of Early-Diverging Mushroom-Forming Fungi Provides Insights into the Origins of Lignocellulose Decay Capabilities.</title>
        <authorList>
            <person name="Nagy L.G."/>
            <person name="Riley R."/>
            <person name="Tritt A."/>
            <person name="Adam C."/>
            <person name="Daum C."/>
            <person name="Floudas D."/>
            <person name="Sun H."/>
            <person name="Yadav J.S."/>
            <person name="Pangilinan J."/>
            <person name="Larsson K.H."/>
            <person name="Matsuura K."/>
            <person name="Barry K."/>
            <person name="Labutti K."/>
            <person name="Kuo R."/>
            <person name="Ohm R.A."/>
            <person name="Bhattacharya S.S."/>
            <person name="Shirouzu T."/>
            <person name="Yoshinaga Y."/>
            <person name="Martin F.M."/>
            <person name="Grigoriev I.V."/>
            <person name="Hibbett D.S."/>
        </authorList>
    </citation>
    <scope>NUCLEOTIDE SEQUENCE [LARGE SCALE GENOMIC DNA]</scope>
    <source>
        <strain evidence="1 2">HHB9708</strain>
    </source>
</reference>
<proteinExistence type="predicted"/>
<dbReference type="OrthoDB" id="3269001at2759"/>
<accession>A0A164U2W6</accession>
<feature type="non-terminal residue" evidence="1">
    <location>
        <position position="1"/>
    </location>
</feature>
<sequence>PTKAQVNRILQYLVDDLVEFWDPGVIIPTPKHPEGRLIRSVLIPLVCDLPASNDVAGFRHHGATFPCPYCWITLSELGELDSAFPPRFASVHRESASAWKSAETEDEQNRIEEEDGARWSELLRLPYWDPMAFKVLDPMHLTTTLYERHCRKVLGMN</sequence>
<dbReference type="Proteomes" id="UP000076722">
    <property type="component" value="Unassembled WGS sequence"/>
</dbReference>
<keyword evidence="2" id="KW-1185">Reference proteome</keyword>
<organism evidence="1 2">
    <name type="scientific">Sistotremastrum niveocremeum HHB9708</name>
    <dbReference type="NCBI Taxonomy" id="1314777"/>
    <lineage>
        <taxon>Eukaryota</taxon>
        <taxon>Fungi</taxon>
        <taxon>Dikarya</taxon>
        <taxon>Basidiomycota</taxon>
        <taxon>Agaricomycotina</taxon>
        <taxon>Agaricomycetes</taxon>
        <taxon>Sistotremastrales</taxon>
        <taxon>Sistotremastraceae</taxon>
        <taxon>Sertulicium</taxon>
        <taxon>Sertulicium niveocremeum</taxon>
    </lineage>
</organism>
<name>A0A164U2W6_9AGAM</name>
<dbReference type="AlphaFoldDB" id="A0A164U2W6"/>
<gene>
    <name evidence="1" type="ORF">SISNIDRAFT_383233</name>
</gene>
<evidence type="ECO:0000313" key="1">
    <source>
        <dbReference type="EMBL" id="KZS92871.1"/>
    </source>
</evidence>